<evidence type="ECO:0000313" key="2">
    <source>
        <dbReference type="EMBL" id="UJO19546.1"/>
    </source>
</evidence>
<accession>A0A9Q8PBS9</accession>
<proteinExistence type="predicted"/>
<evidence type="ECO:0000313" key="3">
    <source>
        <dbReference type="Proteomes" id="UP000756132"/>
    </source>
</evidence>
<keyword evidence="1" id="KW-0812">Transmembrane</keyword>
<dbReference type="KEGG" id="ffu:CLAFUR5_10616"/>
<dbReference type="RefSeq" id="XP_047763912.1">
    <property type="nucleotide sequence ID" value="XM_047909764.1"/>
</dbReference>
<sequence>MVANEAVSPISISPVEDRRKHAPYTDDFVDLDLIEPQLELRDFDDKRSHWIPIPQEVERSRPPYNLDTTGTSSAFRWGPVLGLACLLFVFLSIPAAAVVLSVSDGQLVMRWNIKPNVYLAVISGIGNKLLAFAAFQGAVVTWWLRAMDGSTLRQLHLDWAAGPGNNLWYALSGYRHSGLLAVSTLCAAIVFADGVLLQSASTVIQASVNEQVVLHVTLAPQIPTDFTGSIINDSAVFDYVAFNPGFQSVLRDFVVQAAIPAPITGCTGTCRATVTAAAMSLVTCVSEPPVEINLPRLNSSEVAVPYMCDEDSKSCPLLSIEPRPYFMSQELIRVVIGLTHFNDTTNTGQFVLKRCIFASATAEYAVEVHNNSTVTVFDFGEPVVQTIANNTRWLPAPGYSNSTLGGIGSLAWISMRTSLNVGSDRTYDDVNPFTATLIGNLAGYFNGSEFPRWIDPVDKIKALLNEIAFRTSVQAASLMDQETLLENIDEDLRVEYDAEGTRIDQMPTYQTRWKYFVFAATLDLICVVLVALLYRDYWKLGRSMSISPLETAKAFDVPLLRYLPSNMNGKQLAQVAGEVRVRYGAFESDELDGEHASRRLIFHDPSRVYRPMNTFTFGP</sequence>
<keyword evidence="1" id="KW-0472">Membrane</keyword>
<evidence type="ECO:0008006" key="4">
    <source>
        <dbReference type="Google" id="ProtNLM"/>
    </source>
</evidence>
<dbReference type="PANTHER" id="PTHR37576:SF2">
    <property type="entry name" value="DEFECT AT LOW TEMPERATURE PROTEIN 1"/>
    <property type="match status" value="1"/>
</dbReference>
<keyword evidence="1" id="KW-1133">Transmembrane helix</keyword>
<evidence type="ECO:0000256" key="1">
    <source>
        <dbReference type="SAM" id="Phobius"/>
    </source>
</evidence>
<dbReference type="GeneID" id="71990494"/>
<feature type="transmembrane region" description="Helical" evidence="1">
    <location>
        <begin position="80"/>
        <end position="102"/>
    </location>
</feature>
<dbReference type="OrthoDB" id="5357734at2759"/>
<dbReference type="InterPro" id="IPR021514">
    <property type="entry name" value="DUF3176"/>
</dbReference>
<dbReference type="PANTHER" id="PTHR37576">
    <property type="entry name" value="DEFECT AT LOW TEMPERATURE PROTEIN 1"/>
    <property type="match status" value="1"/>
</dbReference>
<name>A0A9Q8PBS9_PASFU</name>
<organism evidence="2 3">
    <name type="scientific">Passalora fulva</name>
    <name type="common">Tomato leaf mold</name>
    <name type="synonym">Cladosporium fulvum</name>
    <dbReference type="NCBI Taxonomy" id="5499"/>
    <lineage>
        <taxon>Eukaryota</taxon>
        <taxon>Fungi</taxon>
        <taxon>Dikarya</taxon>
        <taxon>Ascomycota</taxon>
        <taxon>Pezizomycotina</taxon>
        <taxon>Dothideomycetes</taxon>
        <taxon>Dothideomycetidae</taxon>
        <taxon>Mycosphaerellales</taxon>
        <taxon>Mycosphaerellaceae</taxon>
        <taxon>Fulvia</taxon>
    </lineage>
</organism>
<dbReference type="OMA" id="HEPILAM"/>
<gene>
    <name evidence="2" type="ORF">CLAFUR5_10616</name>
</gene>
<keyword evidence="3" id="KW-1185">Reference proteome</keyword>
<dbReference type="AlphaFoldDB" id="A0A9Q8PBS9"/>
<dbReference type="Proteomes" id="UP000756132">
    <property type="component" value="Chromosome 7"/>
</dbReference>
<feature type="transmembrane region" description="Helical" evidence="1">
    <location>
        <begin position="117"/>
        <end position="144"/>
    </location>
</feature>
<protein>
    <recommendedName>
        <fullName evidence="4">Transmembrane protein</fullName>
    </recommendedName>
</protein>
<reference evidence="2" key="2">
    <citation type="journal article" date="2022" name="Microb. Genom.">
        <title>A chromosome-scale genome assembly of the tomato pathogen Cladosporium fulvum reveals a compartmentalized genome architecture and the presence of a dispensable chromosome.</title>
        <authorList>
            <person name="Zaccaron A.Z."/>
            <person name="Chen L.H."/>
            <person name="Samaras A."/>
            <person name="Stergiopoulos I."/>
        </authorList>
    </citation>
    <scope>NUCLEOTIDE SEQUENCE</scope>
    <source>
        <strain evidence="2">Race5_Kim</strain>
    </source>
</reference>
<feature type="transmembrane region" description="Helical" evidence="1">
    <location>
        <begin position="515"/>
        <end position="534"/>
    </location>
</feature>
<reference evidence="2" key="1">
    <citation type="submission" date="2021-12" db="EMBL/GenBank/DDBJ databases">
        <authorList>
            <person name="Zaccaron A."/>
            <person name="Stergiopoulos I."/>
        </authorList>
    </citation>
    <scope>NUCLEOTIDE SEQUENCE</scope>
    <source>
        <strain evidence="2">Race5_Kim</strain>
    </source>
</reference>
<dbReference type="Pfam" id="PF11374">
    <property type="entry name" value="DUF3176"/>
    <property type="match status" value="1"/>
</dbReference>
<dbReference type="EMBL" id="CP090169">
    <property type="protein sequence ID" value="UJO19546.1"/>
    <property type="molecule type" value="Genomic_DNA"/>
</dbReference>